<sequence length="136" mass="15513">MILVQILDPDQFITVHYDLLLLTLELQGVKIPPFIEDEAILAQDSHISCILAHLHDRKKPFTYGELLEEIQKCLNESVNTEQFDEFLVKLSRKGLISKLYGKGESLLYTFTKLGSLVLSLASTYNDHLKNKKHKGT</sequence>
<accession>A0A7D5R0P8</accession>
<keyword evidence="2" id="KW-1185">Reference proteome</keyword>
<reference evidence="1 2" key="1">
    <citation type="submission" date="2018-02" db="EMBL/GenBank/DDBJ databases">
        <title>Complete genome of Nitrosopumilus ureaphilus PS0.</title>
        <authorList>
            <person name="Qin W."/>
            <person name="Zheng Y."/>
            <person name="Stahl D.A."/>
        </authorList>
    </citation>
    <scope>NUCLEOTIDE SEQUENCE [LARGE SCALE GENOMIC DNA]</scope>
    <source>
        <strain evidence="1 2">PS0</strain>
    </source>
</reference>
<protein>
    <submittedName>
        <fullName evidence="1">Uncharacterized protein</fullName>
    </submittedName>
</protein>
<dbReference type="GeneID" id="56066737"/>
<proteinExistence type="predicted"/>
<dbReference type="RefSeq" id="WP_179371998.1">
    <property type="nucleotide sequence ID" value="NZ_CP026995.1"/>
</dbReference>
<dbReference type="AlphaFoldDB" id="A0A7D5R0P8"/>
<gene>
    <name evidence="1" type="ORF">C5F50_01705</name>
</gene>
<dbReference type="EMBL" id="CP026995">
    <property type="protein sequence ID" value="QLH05936.1"/>
    <property type="molecule type" value="Genomic_DNA"/>
</dbReference>
<dbReference type="KEGG" id="nue:C5F50_01705"/>
<evidence type="ECO:0000313" key="1">
    <source>
        <dbReference type="EMBL" id="QLH05936.1"/>
    </source>
</evidence>
<name>A0A7D5R0P8_9ARCH</name>
<evidence type="ECO:0000313" key="2">
    <source>
        <dbReference type="Proteomes" id="UP000509478"/>
    </source>
</evidence>
<organism evidence="1 2">
    <name type="scientific">Nitrosopumilus ureiphilus</name>
    <dbReference type="NCBI Taxonomy" id="1470067"/>
    <lineage>
        <taxon>Archaea</taxon>
        <taxon>Nitrososphaerota</taxon>
        <taxon>Nitrososphaeria</taxon>
        <taxon>Nitrosopumilales</taxon>
        <taxon>Nitrosopumilaceae</taxon>
        <taxon>Nitrosopumilus</taxon>
    </lineage>
</organism>
<dbReference type="Proteomes" id="UP000509478">
    <property type="component" value="Chromosome"/>
</dbReference>